<evidence type="ECO:0000313" key="2">
    <source>
        <dbReference type="EMBL" id="KAF2261142.1"/>
    </source>
</evidence>
<protein>
    <submittedName>
        <fullName evidence="2">Uncharacterized protein</fullName>
    </submittedName>
</protein>
<feature type="compositionally biased region" description="Basic and acidic residues" evidence="1">
    <location>
        <begin position="43"/>
        <end position="58"/>
    </location>
</feature>
<comment type="caution">
    <text evidence="2">The sequence shown here is derived from an EMBL/GenBank/DDBJ whole genome shotgun (WGS) entry which is preliminary data.</text>
</comment>
<proteinExistence type="predicted"/>
<gene>
    <name evidence="2" type="ORF">CC78DRAFT_619637</name>
</gene>
<feature type="region of interest" description="Disordered" evidence="1">
    <location>
        <begin position="68"/>
        <end position="87"/>
    </location>
</feature>
<keyword evidence="3" id="KW-1185">Reference proteome</keyword>
<dbReference type="AlphaFoldDB" id="A0A9P4K1Z9"/>
<evidence type="ECO:0000313" key="3">
    <source>
        <dbReference type="Proteomes" id="UP000800093"/>
    </source>
</evidence>
<sequence length="159" mass="17608">MDIRRPPARNPNPASRRNIFNAPSRRPNSHLGAQLPSSSMHISAEEADPKDGLVERDSSGNYAIAAPTVSLKAGATRPGGEMDDEAGTSKFLDEVEEAVFQSMEHEYQMIALYGKRNEHWDTAGLMNEIKAALQANLERKVISLEHDRWMFEGDGKSKS</sequence>
<reference evidence="3" key="1">
    <citation type="journal article" date="2020" name="Stud. Mycol.">
        <title>101 Dothideomycetes genomes: A test case for predicting lifestyles and emergence of pathogens.</title>
        <authorList>
            <person name="Haridas S."/>
            <person name="Albert R."/>
            <person name="Binder M."/>
            <person name="Bloem J."/>
            <person name="LaButti K."/>
            <person name="Salamov A."/>
            <person name="Andreopoulos B."/>
            <person name="Baker S."/>
            <person name="Barry K."/>
            <person name="Bills G."/>
            <person name="Bluhm B."/>
            <person name="Cannon C."/>
            <person name="Castanera R."/>
            <person name="Culley D."/>
            <person name="Daum C."/>
            <person name="Ezra D."/>
            <person name="Gonzalez J."/>
            <person name="Henrissat B."/>
            <person name="Kuo A."/>
            <person name="Liang C."/>
            <person name="Lipzen A."/>
            <person name="Lutzoni F."/>
            <person name="Magnuson J."/>
            <person name="Mondo S."/>
            <person name="Nolan M."/>
            <person name="Ohm R."/>
            <person name="Pangilinan J."/>
            <person name="Park H.-J."/>
            <person name="Ramirez L."/>
            <person name="Alfaro M."/>
            <person name="Sun H."/>
            <person name="Tritt A."/>
            <person name="Yoshinaga Y."/>
            <person name="Zwiers L.-H."/>
            <person name="Turgeon B."/>
            <person name="Goodwin S."/>
            <person name="Spatafora J."/>
            <person name="Crous P."/>
            <person name="Grigoriev I."/>
        </authorList>
    </citation>
    <scope>NUCLEOTIDE SEQUENCE [LARGE SCALE GENOMIC DNA]</scope>
    <source>
        <strain evidence="3">CBS 304.66</strain>
    </source>
</reference>
<accession>A0A9P4K1Z9</accession>
<feature type="region of interest" description="Disordered" evidence="1">
    <location>
        <begin position="1"/>
        <end position="58"/>
    </location>
</feature>
<dbReference type="EMBL" id="ML986663">
    <property type="protein sequence ID" value="KAF2261142.1"/>
    <property type="molecule type" value="Genomic_DNA"/>
</dbReference>
<dbReference type="OrthoDB" id="4188844at2759"/>
<evidence type="ECO:0000256" key="1">
    <source>
        <dbReference type="SAM" id="MobiDB-lite"/>
    </source>
</evidence>
<name>A0A9P4K1Z9_9PLEO</name>
<dbReference type="Proteomes" id="UP000800093">
    <property type="component" value="Unassembled WGS sequence"/>
</dbReference>
<organism evidence="2 3">
    <name type="scientific">Lojkania enalia</name>
    <dbReference type="NCBI Taxonomy" id="147567"/>
    <lineage>
        <taxon>Eukaryota</taxon>
        <taxon>Fungi</taxon>
        <taxon>Dikarya</taxon>
        <taxon>Ascomycota</taxon>
        <taxon>Pezizomycotina</taxon>
        <taxon>Dothideomycetes</taxon>
        <taxon>Pleosporomycetidae</taxon>
        <taxon>Pleosporales</taxon>
        <taxon>Pleosporales incertae sedis</taxon>
        <taxon>Lojkania</taxon>
    </lineage>
</organism>